<dbReference type="HOGENOM" id="CLU_007596_2_0_5"/>
<evidence type="ECO:0000313" key="3">
    <source>
        <dbReference type="Proteomes" id="UP000014242"/>
    </source>
</evidence>
<dbReference type="EMBL" id="AGWC01000005">
    <property type="protein sequence ID" value="ENN91031.1"/>
    <property type="molecule type" value="Genomic_DNA"/>
</dbReference>
<keyword evidence="3" id="KW-1185">Reference proteome</keyword>
<proteinExistence type="predicted"/>
<dbReference type="Gene3D" id="2.160.20.20">
    <property type="match status" value="1"/>
</dbReference>
<dbReference type="RefSeq" id="WP_010704140.1">
    <property type="nucleotide sequence ID" value="NZ_KB915628.1"/>
</dbReference>
<dbReference type="SUPFAM" id="SSF51126">
    <property type="entry name" value="Pectin lyase-like"/>
    <property type="match status" value="1"/>
</dbReference>
<sequence length="878" mass="94901">MMITVLKDRRCLCVFTVSVLCFFQNIDVNAYQNVRSFLQQRQSSQAKKVDAGSETVIITNMGSEDPFHFISTIIQQAIIGNRTQPTSVIQDSQVKDSLEQLKVDSGGMIAITDGVVHTSSRGVMNVAVISANAGSSVSLVRTDVSVLGDSQFNDRNTGLFTSSAATSTMNGGSIDFINGTGVRSFLGGTTDLDGVEINGHGNNTDSVKNSMAFHASLGGWINFRNGSVDVIRAHGLLIDNAPFDLSARGGAGASPIEPRISKVNVENSTIMVKGEASYGIFFHKKPDQERGQTGGFSSGLVSFKKTTLLVPDNTAIYNDRTEGHVALLSSKISGDLLLEAKNGSSVTVMADASSLSGGARVFDESTGELYLTNGSRWIITRSKTQDPQWSSVSYVMVKDSAIVFERPTSDDYQTLRIGKGSGEAYNAKEGGAQIYLNVSLEGGSHSSDQKSDRVLIYGDVSGKTTVHVLGMPGHLRQKVSTGKNDPGISIIQVSGKAKQNSFVLDSDYVVLPNFPYQYHLVAYGPRSEFGKADPRQRLVEGKGDFWDFRLENKYIKFGVKAVIPQVPTYLLLPNALFYAGLIDINNQTELLGTMVASFDPFFNGKPTFLIRGYGGSHNYTSDLSTLEYGYGGKFGYHAIEAAALLNRLESEQSSTFIGVIGTYGKLSLQPQDVEKSKKSNFDQWSVTAYASLQHNMGFYVNGLLSYGLSRGDVETLAQGKTARITGKPLRAALTGGKAFLTGHEGLVFEPQMQLIYQYLMFNSTRDIGGFDIKMGSPSQLTTRLGGRLTKFLTGIGEGHLVSFYGKLHLMGNFGGKQFVQFKDTFQLGAFGSSMEAGVGVQAQLSSQIALHGDVVYQQKLTKAGFSGSTFSGGLRYRF</sequence>
<dbReference type="PROSITE" id="PS51208">
    <property type="entry name" value="AUTOTRANSPORTER"/>
    <property type="match status" value="1"/>
</dbReference>
<dbReference type="AlphaFoldDB" id="N6VCM2"/>
<evidence type="ECO:0000313" key="2">
    <source>
        <dbReference type="EMBL" id="ENN91031.1"/>
    </source>
</evidence>
<dbReference type="PATRIC" id="fig|1094496.3.peg.1066"/>
<dbReference type="InterPro" id="IPR006315">
    <property type="entry name" value="OM_autotransptr_brl_dom"/>
</dbReference>
<dbReference type="SUPFAM" id="SSF103515">
    <property type="entry name" value="Autotransporter"/>
    <property type="match status" value="1"/>
</dbReference>
<dbReference type="InterPro" id="IPR036709">
    <property type="entry name" value="Autotransporte_beta_dom_sf"/>
</dbReference>
<gene>
    <name evidence="2" type="ORF">m07a_10370</name>
</gene>
<comment type="caution">
    <text evidence="2">The sequence shown here is derived from an EMBL/GenBank/DDBJ whole genome shotgun (WGS) entry which is preliminary data.</text>
</comment>
<dbReference type="InterPro" id="IPR011050">
    <property type="entry name" value="Pectin_lyase_fold/virulence"/>
</dbReference>
<dbReference type="eggNOG" id="COG3468">
    <property type="taxonomic scope" value="Bacteria"/>
</dbReference>
<dbReference type="SMART" id="SM00869">
    <property type="entry name" value="Autotransporter"/>
    <property type="match status" value="1"/>
</dbReference>
<dbReference type="GO" id="GO:0019867">
    <property type="term" value="C:outer membrane"/>
    <property type="evidence" value="ECO:0007669"/>
    <property type="project" value="InterPro"/>
</dbReference>
<organism evidence="2 3">
    <name type="scientific">Bartonella schoenbuchensis m07a</name>
    <dbReference type="NCBI Taxonomy" id="1094496"/>
    <lineage>
        <taxon>Bacteria</taxon>
        <taxon>Pseudomonadati</taxon>
        <taxon>Pseudomonadota</taxon>
        <taxon>Alphaproteobacteria</taxon>
        <taxon>Hyphomicrobiales</taxon>
        <taxon>Bartonellaceae</taxon>
        <taxon>Bartonella</taxon>
    </lineage>
</organism>
<dbReference type="Proteomes" id="UP000014242">
    <property type="component" value="Unassembled WGS sequence"/>
</dbReference>
<dbReference type="InterPro" id="IPR012332">
    <property type="entry name" value="Autotransporter_pectin_lyase_C"/>
</dbReference>
<dbReference type="InterPro" id="IPR043990">
    <property type="entry name" value="AC_1"/>
</dbReference>
<dbReference type="Pfam" id="PF18883">
    <property type="entry name" value="AC_1"/>
    <property type="match status" value="1"/>
</dbReference>
<accession>N6VCM2</accession>
<reference evidence="2 3" key="1">
    <citation type="journal article" date="2013" name="PLoS Genet.">
        <title>A gene transfer agent and a dynamic repertoire of secretion systems hold the keys to the explosive radiation of the emerging pathogen Bartonella.</title>
        <authorList>
            <person name="Guy L."/>
            <person name="Nystedt B."/>
            <person name="Toft C."/>
            <person name="Zaremba-Niedzwiedzka K."/>
            <person name="Berglund E.C."/>
            <person name="Granberg F."/>
            <person name="Naslund K."/>
            <person name="Eriksson A.S."/>
            <person name="Andersson S.G."/>
        </authorList>
    </citation>
    <scope>NUCLEOTIDE SEQUENCE [LARGE SCALE GENOMIC DNA]</scope>
    <source>
        <strain evidence="3">m07a</strain>
    </source>
</reference>
<protein>
    <submittedName>
        <fullName evidence="2">Autotransporter</fullName>
    </submittedName>
</protein>
<dbReference type="Gene3D" id="2.40.128.130">
    <property type="entry name" value="Autotransporter beta-domain"/>
    <property type="match status" value="1"/>
</dbReference>
<name>N6VCM2_9HYPH</name>
<evidence type="ECO:0000259" key="1">
    <source>
        <dbReference type="PROSITE" id="PS51208"/>
    </source>
</evidence>
<dbReference type="InterPro" id="IPR005546">
    <property type="entry name" value="Autotransporte_beta"/>
</dbReference>
<dbReference type="NCBIfam" id="TIGR01414">
    <property type="entry name" value="autotrans_barl"/>
    <property type="match status" value="1"/>
</dbReference>
<feature type="domain" description="Autotransporter" evidence="1">
    <location>
        <begin position="601"/>
        <end position="878"/>
    </location>
</feature>
<dbReference type="Pfam" id="PF03797">
    <property type="entry name" value="Autotransporter"/>
    <property type="match status" value="1"/>
</dbReference>